<gene>
    <name evidence="1" type="ORF">COX09_04470</name>
</gene>
<evidence type="ECO:0000313" key="1">
    <source>
        <dbReference type="EMBL" id="PIP51918.1"/>
    </source>
</evidence>
<organism evidence="1 2">
    <name type="scientific">Candidatus Beckwithbacteria bacterium CG23_combo_of_CG06-09_8_20_14_all_47_9</name>
    <dbReference type="NCBI Taxonomy" id="1974498"/>
    <lineage>
        <taxon>Bacteria</taxon>
        <taxon>Candidatus Beckwithiibacteriota</taxon>
    </lineage>
</organism>
<name>A0A2H0B4R5_9BACT</name>
<evidence type="ECO:0000313" key="2">
    <source>
        <dbReference type="Proteomes" id="UP000231081"/>
    </source>
</evidence>
<dbReference type="AlphaFoldDB" id="A0A2H0B4R5"/>
<accession>A0A2H0B4R5</accession>
<protein>
    <submittedName>
        <fullName evidence="1">Uncharacterized protein</fullName>
    </submittedName>
</protein>
<comment type="caution">
    <text evidence="1">The sequence shown here is derived from an EMBL/GenBank/DDBJ whole genome shotgun (WGS) entry which is preliminary data.</text>
</comment>
<proteinExistence type="predicted"/>
<reference evidence="1 2" key="1">
    <citation type="submission" date="2017-09" db="EMBL/GenBank/DDBJ databases">
        <title>Depth-based differentiation of microbial function through sediment-hosted aquifers and enrichment of novel symbionts in the deep terrestrial subsurface.</title>
        <authorList>
            <person name="Probst A.J."/>
            <person name="Ladd B."/>
            <person name="Jarett J.K."/>
            <person name="Geller-Mcgrath D.E."/>
            <person name="Sieber C.M."/>
            <person name="Emerson J.B."/>
            <person name="Anantharaman K."/>
            <person name="Thomas B.C."/>
            <person name="Malmstrom R."/>
            <person name="Stieglmeier M."/>
            <person name="Klingl A."/>
            <person name="Woyke T."/>
            <person name="Ryan C.M."/>
            <person name="Banfield J.F."/>
        </authorList>
    </citation>
    <scope>NUCLEOTIDE SEQUENCE [LARGE SCALE GENOMIC DNA]</scope>
    <source>
        <strain evidence="1">CG23_combo_of_CG06-09_8_20_14_all_47_9</strain>
    </source>
</reference>
<sequence>MDKVLVTVVEPIDHDQKKHGAVQWQFVNHTLGYPDLRTLENNGIDVYVETECIDERSAPQTILTGKVRLEYNIPGGGFDYLTKEDLQKILNISRGDIVLDPHLACGWGSLRFDFYQRSHGVEYIKNLVARTFRENNFVNSVARIPKFSGRFGFKTDYDNLIQRVFRASGKIAITDLPDQEILGLAFVYAKLNELKQIFGTVAEDLGIYGAVVRLNPDMLFDQPHSHVARGALLNLTQRRFTSRFVIEGGAGGTFFSDLDQNRLAMILDLIITIMESEHSGTKNADHDIYLMVPDEQVAPVLKIINRYKKSHPNLKTYKHIYIYTVENDESPKSRQDLLNLVR</sequence>
<dbReference type="EMBL" id="PCSQ01000115">
    <property type="protein sequence ID" value="PIP51918.1"/>
    <property type="molecule type" value="Genomic_DNA"/>
</dbReference>
<dbReference type="Proteomes" id="UP000231081">
    <property type="component" value="Unassembled WGS sequence"/>
</dbReference>